<evidence type="ECO:0000313" key="1">
    <source>
        <dbReference type="EMBL" id="GJS96294.1"/>
    </source>
</evidence>
<name>A0ABQ5A130_9ASTR</name>
<reference evidence="1" key="1">
    <citation type="journal article" date="2022" name="Int. J. Mol. Sci.">
        <title>Draft Genome of Tanacetum Coccineum: Genomic Comparison of Closely Related Tanacetum-Family Plants.</title>
        <authorList>
            <person name="Yamashiro T."/>
            <person name="Shiraishi A."/>
            <person name="Nakayama K."/>
            <person name="Satake H."/>
        </authorList>
    </citation>
    <scope>NUCLEOTIDE SEQUENCE</scope>
</reference>
<proteinExistence type="predicted"/>
<keyword evidence="2" id="KW-1185">Reference proteome</keyword>
<sequence>MEEEAKRHVEQDKWLKEFYQNREINQEAHDKIIQGLEIKVKTLTNKVEGRTNGGKFKECKSICTEDGLPLYTPFYYSPKEIEYFSANSGFSDNEKQETDKSKMKEALAALEAKLEIKKVPQEEKKSVSYYVEPYEPPISFPR</sequence>
<dbReference type="Proteomes" id="UP001151760">
    <property type="component" value="Unassembled WGS sequence"/>
</dbReference>
<organism evidence="1 2">
    <name type="scientific">Tanacetum coccineum</name>
    <dbReference type="NCBI Taxonomy" id="301880"/>
    <lineage>
        <taxon>Eukaryota</taxon>
        <taxon>Viridiplantae</taxon>
        <taxon>Streptophyta</taxon>
        <taxon>Embryophyta</taxon>
        <taxon>Tracheophyta</taxon>
        <taxon>Spermatophyta</taxon>
        <taxon>Magnoliopsida</taxon>
        <taxon>eudicotyledons</taxon>
        <taxon>Gunneridae</taxon>
        <taxon>Pentapetalae</taxon>
        <taxon>asterids</taxon>
        <taxon>campanulids</taxon>
        <taxon>Asterales</taxon>
        <taxon>Asteraceae</taxon>
        <taxon>Asteroideae</taxon>
        <taxon>Anthemideae</taxon>
        <taxon>Anthemidinae</taxon>
        <taxon>Tanacetum</taxon>
    </lineage>
</organism>
<accession>A0ABQ5A130</accession>
<dbReference type="EMBL" id="BQNB010011875">
    <property type="protein sequence ID" value="GJS96294.1"/>
    <property type="molecule type" value="Genomic_DNA"/>
</dbReference>
<evidence type="ECO:0000313" key="2">
    <source>
        <dbReference type="Proteomes" id="UP001151760"/>
    </source>
</evidence>
<comment type="caution">
    <text evidence="1">The sequence shown here is derived from an EMBL/GenBank/DDBJ whole genome shotgun (WGS) entry which is preliminary data.</text>
</comment>
<protein>
    <submittedName>
        <fullName evidence="1">Uncharacterized protein</fullName>
    </submittedName>
</protein>
<reference evidence="1" key="2">
    <citation type="submission" date="2022-01" db="EMBL/GenBank/DDBJ databases">
        <authorList>
            <person name="Yamashiro T."/>
            <person name="Shiraishi A."/>
            <person name="Satake H."/>
            <person name="Nakayama K."/>
        </authorList>
    </citation>
    <scope>NUCLEOTIDE SEQUENCE</scope>
</reference>
<gene>
    <name evidence="1" type="ORF">Tco_0803262</name>
</gene>